<feature type="domain" description="Serine-threonine/tyrosine-protein kinase catalytic" evidence="2">
    <location>
        <begin position="3"/>
        <end position="63"/>
    </location>
</feature>
<feature type="region of interest" description="Disordered" evidence="1">
    <location>
        <begin position="369"/>
        <end position="437"/>
    </location>
</feature>
<sequence length="543" mass="58664">MSILHYCNYPLISLHPAVQMVSSIKTGRTLSRPSGCPREIYALMLACWDEEPKNRPTFQDIAAMFKGWREHYAFEQGSGQTPHSNYPASIKLPRRMEAQSHQLPKLSSLLFRLTASAPPGASLMDLHLSERQAHADQPKSDVTSLKLEHAGSSSNTPALLVEKAAATLLVPGTPLDPAPSFQERGIILHLSSLTQMQSITSPATTPGLAISNSLSKLRYPAVPHMISSQLLSLQHVHLQQMSGFSYNHDVDELPRLSTPALDKTIIAVESVHRPELTELPSPHKIPWGSMLLDGNTSTRRASLSALPHPVSSELSERDTGAVSSSLSDDGSKSTAGGNSYPTSATDRTSPGHDISKGATAWAATGRRYMSPDLTSSPQKASHIPGHRPGTRSYGATSSSKIKHDSSRRLNGHVSASSHRDFNQQKLREAEDEESRSLSTAAHLSFELEAEIEPMTSLASDFSLEALSHQQDPTEVPISRISSEADQFGSPKSRNLFLGNSSRMTGHALRGVTLLPELLQLRGELEAPSGCPSAPSGEGEEVSD</sequence>
<dbReference type="GO" id="GO:0005886">
    <property type="term" value="C:plasma membrane"/>
    <property type="evidence" value="ECO:0007669"/>
    <property type="project" value="TreeGrafter"/>
</dbReference>
<proteinExistence type="predicted"/>
<dbReference type="SUPFAM" id="SSF56112">
    <property type="entry name" value="Protein kinase-like (PK-like)"/>
    <property type="match status" value="1"/>
</dbReference>
<feature type="region of interest" description="Disordered" evidence="1">
    <location>
        <begin position="301"/>
        <end position="356"/>
    </location>
</feature>
<dbReference type="InterPro" id="IPR001245">
    <property type="entry name" value="Ser-Thr/Tyr_kinase_cat_dom"/>
</dbReference>
<dbReference type="AlphaFoldDB" id="A0A250X7Q5"/>
<name>A0A250X7Q5_9CHLO</name>
<feature type="compositionally biased region" description="Polar residues" evidence="1">
    <location>
        <begin position="334"/>
        <end position="348"/>
    </location>
</feature>
<dbReference type="EMBL" id="BEGY01000039">
    <property type="protein sequence ID" value="GAX79095.1"/>
    <property type="molecule type" value="Genomic_DNA"/>
</dbReference>
<feature type="compositionally biased region" description="Basic and acidic residues" evidence="1">
    <location>
        <begin position="417"/>
        <end position="428"/>
    </location>
</feature>
<dbReference type="STRING" id="1157962.A0A250X7Q5"/>
<feature type="region of interest" description="Disordered" evidence="1">
    <location>
        <begin position="524"/>
        <end position="543"/>
    </location>
</feature>
<dbReference type="PANTHER" id="PTHR24416">
    <property type="entry name" value="TYROSINE-PROTEIN KINASE RECEPTOR"/>
    <property type="match status" value="1"/>
</dbReference>
<dbReference type="InterPro" id="IPR011009">
    <property type="entry name" value="Kinase-like_dom_sf"/>
</dbReference>
<gene>
    <name evidence="3" type="ORF">CEUSTIGMA_g6535.t1</name>
</gene>
<evidence type="ECO:0000259" key="2">
    <source>
        <dbReference type="Pfam" id="PF07714"/>
    </source>
</evidence>
<dbReference type="Proteomes" id="UP000232323">
    <property type="component" value="Unassembled WGS sequence"/>
</dbReference>
<dbReference type="Gene3D" id="1.10.510.10">
    <property type="entry name" value="Transferase(Phosphotransferase) domain 1"/>
    <property type="match status" value="1"/>
</dbReference>
<dbReference type="GO" id="GO:0004714">
    <property type="term" value="F:transmembrane receptor protein tyrosine kinase activity"/>
    <property type="evidence" value="ECO:0007669"/>
    <property type="project" value="TreeGrafter"/>
</dbReference>
<dbReference type="GO" id="GO:0007169">
    <property type="term" value="P:cell surface receptor protein tyrosine kinase signaling pathway"/>
    <property type="evidence" value="ECO:0007669"/>
    <property type="project" value="TreeGrafter"/>
</dbReference>
<evidence type="ECO:0000313" key="4">
    <source>
        <dbReference type="Proteomes" id="UP000232323"/>
    </source>
</evidence>
<reference evidence="3 4" key="1">
    <citation type="submission" date="2017-08" db="EMBL/GenBank/DDBJ databases">
        <title>Acidophilic green algal genome provides insights into adaptation to an acidic environment.</title>
        <authorList>
            <person name="Hirooka S."/>
            <person name="Hirose Y."/>
            <person name="Kanesaki Y."/>
            <person name="Higuchi S."/>
            <person name="Fujiwara T."/>
            <person name="Onuma R."/>
            <person name="Era A."/>
            <person name="Ohbayashi R."/>
            <person name="Uzuka A."/>
            <person name="Nozaki H."/>
            <person name="Yoshikawa H."/>
            <person name="Miyagishima S.Y."/>
        </authorList>
    </citation>
    <scope>NUCLEOTIDE SEQUENCE [LARGE SCALE GENOMIC DNA]</scope>
    <source>
        <strain evidence="3 4">NIES-2499</strain>
    </source>
</reference>
<protein>
    <recommendedName>
        <fullName evidence="2">Serine-threonine/tyrosine-protein kinase catalytic domain-containing protein</fullName>
    </recommendedName>
</protein>
<organism evidence="3 4">
    <name type="scientific">Chlamydomonas eustigma</name>
    <dbReference type="NCBI Taxonomy" id="1157962"/>
    <lineage>
        <taxon>Eukaryota</taxon>
        <taxon>Viridiplantae</taxon>
        <taxon>Chlorophyta</taxon>
        <taxon>core chlorophytes</taxon>
        <taxon>Chlorophyceae</taxon>
        <taxon>CS clade</taxon>
        <taxon>Chlamydomonadales</taxon>
        <taxon>Chlamydomonadaceae</taxon>
        <taxon>Chlamydomonas</taxon>
    </lineage>
</organism>
<accession>A0A250X7Q5</accession>
<dbReference type="PANTHER" id="PTHR24416:SF611">
    <property type="entry name" value="TYROSINE-PROTEIN KINASE TRANSMEMBRANE RECEPTOR ROR"/>
    <property type="match status" value="1"/>
</dbReference>
<evidence type="ECO:0000256" key="1">
    <source>
        <dbReference type="SAM" id="MobiDB-lite"/>
    </source>
</evidence>
<dbReference type="Pfam" id="PF07714">
    <property type="entry name" value="PK_Tyr_Ser-Thr"/>
    <property type="match status" value="1"/>
</dbReference>
<keyword evidence="4" id="KW-1185">Reference proteome</keyword>
<dbReference type="OrthoDB" id="4062651at2759"/>
<evidence type="ECO:0000313" key="3">
    <source>
        <dbReference type="EMBL" id="GAX79095.1"/>
    </source>
</evidence>
<dbReference type="GO" id="GO:0043235">
    <property type="term" value="C:receptor complex"/>
    <property type="evidence" value="ECO:0007669"/>
    <property type="project" value="TreeGrafter"/>
</dbReference>
<dbReference type="InterPro" id="IPR050122">
    <property type="entry name" value="RTK"/>
</dbReference>
<comment type="caution">
    <text evidence="3">The sequence shown here is derived from an EMBL/GenBank/DDBJ whole genome shotgun (WGS) entry which is preliminary data.</text>
</comment>